<keyword evidence="8" id="KW-1185">Reference proteome</keyword>
<dbReference type="EMBL" id="KZ678129">
    <property type="protein sequence ID" value="PSN73019.1"/>
    <property type="molecule type" value="Genomic_DNA"/>
</dbReference>
<dbReference type="SMART" id="SM00533">
    <property type="entry name" value="MUTSd"/>
    <property type="match status" value="1"/>
</dbReference>
<dbReference type="GO" id="GO:0030983">
    <property type="term" value="F:mismatched DNA binding"/>
    <property type="evidence" value="ECO:0007669"/>
    <property type="project" value="InterPro"/>
</dbReference>
<feature type="compositionally biased region" description="Low complexity" evidence="5">
    <location>
        <begin position="20"/>
        <end position="53"/>
    </location>
</feature>
<dbReference type="CDD" id="cd03281">
    <property type="entry name" value="ABC_MSH5_euk"/>
    <property type="match status" value="1"/>
</dbReference>
<dbReference type="InterPro" id="IPR007696">
    <property type="entry name" value="DNA_mismatch_repair_MutS_core"/>
</dbReference>
<name>A0A2T2P5V7_CORCC</name>
<gene>
    <name evidence="7" type="ORF">BS50DRAFT_653326</name>
</gene>
<dbReference type="Gene3D" id="1.10.1420.10">
    <property type="match status" value="1"/>
</dbReference>
<keyword evidence="2" id="KW-0547">Nucleotide-binding</keyword>
<organism evidence="7 8">
    <name type="scientific">Corynespora cassiicola Philippines</name>
    <dbReference type="NCBI Taxonomy" id="1448308"/>
    <lineage>
        <taxon>Eukaryota</taxon>
        <taxon>Fungi</taxon>
        <taxon>Dikarya</taxon>
        <taxon>Ascomycota</taxon>
        <taxon>Pezizomycotina</taxon>
        <taxon>Dothideomycetes</taxon>
        <taxon>Pleosporomycetidae</taxon>
        <taxon>Pleosporales</taxon>
        <taxon>Corynesporascaceae</taxon>
        <taxon>Corynespora</taxon>
    </lineage>
</organism>
<dbReference type="GO" id="GO:0051026">
    <property type="term" value="P:chiasma assembly"/>
    <property type="evidence" value="ECO:0007669"/>
    <property type="project" value="TreeGrafter"/>
</dbReference>
<evidence type="ECO:0000256" key="2">
    <source>
        <dbReference type="ARBA" id="ARBA00022741"/>
    </source>
</evidence>
<comment type="similarity">
    <text evidence="1">Belongs to the DNA mismatch repair MutS family.</text>
</comment>
<evidence type="ECO:0000256" key="3">
    <source>
        <dbReference type="ARBA" id="ARBA00022840"/>
    </source>
</evidence>
<dbReference type="PANTHER" id="PTHR11361">
    <property type="entry name" value="DNA MISMATCH REPAIR PROTEIN MUTS FAMILY MEMBER"/>
    <property type="match status" value="1"/>
</dbReference>
<dbReference type="Gene3D" id="3.40.50.300">
    <property type="entry name" value="P-loop containing nucleotide triphosphate hydrolases"/>
    <property type="match status" value="1"/>
</dbReference>
<dbReference type="OrthoDB" id="29596at2759"/>
<dbReference type="Pfam" id="PF05192">
    <property type="entry name" value="MutS_III"/>
    <property type="match status" value="1"/>
</dbReference>
<dbReference type="GO" id="GO:0005524">
    <property type="term" value="F:ATP binding"/>
    <property type="evidence" value="ECO:0007669"/>
    <property type="project" value="UniProtKB-KW"/>
</dbReference>
<keyword evidence="3" id="KW-0067">ATP-binding</keyword>
<dbReference type="STRING" id="1448308.A0A2T2P5V7"/>
<evidence type="ECO:0000256" key="4">
    <source>
        <dbReference type="ARBA" id="ARBA00023125"/>
    </source>
</evidence>
<dbReference type="GO" id="GO:0005634">
    <property type="term" value="C:nucleus"/>
    <property type="evidence" value="ECO:0007669"/>
    <property type="project" value="TreeGrafter"/>
</dbReference>
<dbReference type="InterPro" id="IPR036187">
    <property type="entry name" value="DNA_mismatch_repair_MutS_sf"/>
</dbReference>
<keyword evidence="4" id="KW-0238">DNA-binding</keyword>
<evidence type="ECO:0000313" key="7">
    <source>
        <dbReference type="EMBL" id="PSN73019.1"/>
    </source>
</evidence>
<dbReference type="SUPFAM" id="SSF48334">
    <property type="entry name" value="DNA repair protein MutS, domain III"/>
    <property type="match status" value="1"/>
</dbReference>
<sequence length="954" mass="105641">MPSKPLSQCALHNRNAAADQSSQSVRSSRSGQRISTSNSSHRSSSRSQSVTSKRTSKSNDRRHIVNRGSGVSFQVPSDAHSGESDRPAENEDNDSLNEVIMVIDLQHRDTVGCCYYVASEEKLYFMEDVKFGGIDFIDALRIYIDPTIVLVSTKVDDAVIEKLDPDRSVSSESGQSEYQFRLPFVLEIRPTSEYSYDGAKGKLANLRLDEVDGTQTTLVNPGDVVPVEDFDGNEDAGSRQGRLLRLAGRIDLDSRLTVGCAGALLSFLQRRRAAAYLPGDPAIHLMLRISHLQMFSLRDTMFINADTLQSLQILESESHPNSHNQGPTKTTSGSKECLSVYGLFRPFARTSQGKYLLRQYFLRPSLNLEVINERLETVGTFLRPDNMAVMESLMKDLRPINNMRVLMINLRKGVSRGNSKGRGISKSVWSGLREFAYHALKIKDAFPELIGGENLTITKKVLESFEGYHLAQVGRRISDMVDFDKSAEENRTVILPGVDEELDQMKRTYNGLDALLNQVAGKLSENIPQAIELPLNVVYFPQIGFLTTVPIDPMTDSAIYHGGGLDNPWERMFSTEDQVYFKNNEMREMDDHFGDLYGIISDREIEIAHELAQFVLEYEVLLTVVSDICGEVDSLLALAQGSKEFRLSRPRLTSENIIRIKSGRHLLQELTVSSFVPNDTFLMGGSGDINNAKYGPASSLDNYAETKRLASRTIQNYGGPSTLILTGPNYSGKSIYLKQVALIVFLAHVGSFVPADSAKIGLTDKILSRVTTRESVSRSQSAFMIDLQQISLALDLATRRSLLIVDEFGKGTGSSDGAGLVCAVFEHLLGLGPERPKVVGATHFHEIFELGFLRPRPSLTFGHMEVRIDPGTPQIDDQITYLYNFCEGRSTESYGSCCAAMNGVPTNIVHRARILTELESLGEDLVVACSIMPESEAAELEEAVCMFVSPLILL</sequence>
<dbReference type="InterPro" id="IPR045076">
    <property type="entry name" value="MutS"/>
</dbReference>
<dbReference type="PANTHER" id="PTHR11361:SF20">
    <property type="entry name" value="MUTS PROTEIN HOMOLOG 5"/>
    <property type="match status" value="1"/>
</dbReference>
<feature type="compositionally biased region" description="Basic and acidic residues" evidence="5">
    <location>
        <begin position="80"/>
        <end position="89"/>
    </location>
</feature>
<proteinExistence type="inferred from homology"/>
<dbReference type="PROSITE" id="PS00486">
    <property type="entry name" value="DNA_MISMATCH_REPAIR_2"/>
    <property type="match status" value="1"/>
</dbReference>
<dbReference type="InterPro" id="IPR000432">
    <property type="entry name" value="DNA_mismatch_repair_MutS_C"/>
</dbReference>
<dbReference type="SMART" id="SM00534">
    <property type="entry name" value="MUTSac"/>
    <property type="match status" value="1"/>
</dbReference>
<evidence type="ECO:0000256" key="5">
    <source>
        <dbReference type="SAM" id="MobiDB-lite"/>
    </source>
</evidence>
<dbReference type="GO" id="GO:0140664">
    <property type="term" value="F:ATP-dependent DNA damage sensor activity"/>
    <property type="evidence" value="ECO:0007669"/>
    <property type="project" value="InterPro"/>
</dbReference>
<protein>
    <recommendedName>
        <fullName evidence="6">DNA mismatch repair proteins mutS family domain-containing protein</fullName>
    </recommendedName>
</protein>
<evidence type="ECO:0000313" key="8">
    <source>
        <dbReference type="Proteomes" id="UP000240883"/>
    </source>
</evidence>
<feature type="domain" description="DNA mismatch repair proteins mutS family" evidence="6">
    <location>
        <begin position="801"/>
        <end position="817"/>
    </location>
</feature>
<dbReference type="SUPFAM" id="SSF52540">
    <property type="entry name" value="P-loop containing nucleoside triphosphate hydrolases"/>
    <property type="match status" value="1"/>
</dbReference>
<dbReference type="GO" id="GO:0006298">
    <property type="term" value="P:mismatch repair"/>
    <property type="evidence" value="ECO:0007669"/>
    <property type="project" value="InterPro"/>
</dbReference>
<dbReference type="Proteomes" id="UP000240883">
    <property type="component" value="Unassembled WGS sequence"/>
</dbReference>
<feature type="region of interest" description="Disordered" evidence="5">
    <location>
        <begin position="1"/>
        <end position="94"/>
    </location>
</feature>
<accession>A0A2T2P5V7</accession>
<dbReference type="Pfam" id="PF00488">
    <property type="entry name" value="MutS_V"/>
    <property type="match status" value="1"/>
</dbReference>
<dbReference type="InterPro" id="IPR027417">
    <property type="entry name" value="P-loop_NTPase"/>
</dbReference>
<evidence type="ECO:0000259" key="6">
    <source>
        <dbReference type="PROSITE" id="PS00486"/>
    </source>
</evidence>
<dbReference type="AlphaFoldDB" id="A0A2T2P5V7"/>
<reference evidence="7 8" key="1">
    <citation type="journal article" date="2018" name="Front. Microbiol.">
        <title>Genome-Wide Analysis of Corynespora cassiicola Leaf Fall Disease Putative Effectors.</title>
        <authorList>
            <person name="Lopez D."/>
            <person name="Ribeiro S."/>
            <person name="Label P."/>
            <person name="Fumanal B."/>
            <person name="Venisse J.S."/>
            <person name="Kohler A."/>
            <person name="de Oliveira R.R."/>
            <person name="Labutti K."/>
            <person name="Lipzen A."/>
            <person name="Lail K."/>
            <person name="Bauer D."/>
            <person name="Ohm R.A."/>
            <person name="Barry K.W."/>
            <person name="Spatafora J."/>
            <person name="Grigoriev I.V."/>
            <person name="Martin F.M."/>
            <person name="Pujade-Renaud V."/>
        </authorList>
    </citation>
    <scope>NUCLEOTIDE SEQUENCE [LARGE SCALE GENOMIC DNA]</scope>
    <source>
        <strain evidence="7 8">Philippines</strain>
    </source>
</reference>
<evidence type="ECO:0000256" key="1">
    <source>
        <dbReference type="ARBA" id="ARBA00006271"/>
    </source>
</evidence>